<dbReference type="InterPro" id="IPR006612">
    <property type="entry name" value="THAP_Znf"/>
</dbReference>
<protein>
    <recommendedName>
        <fullName evidence="6">THAP domain-containing protein 1</fullName>
    </recommendedName>
</protein>
<dbReference type="GO" id="GO:0005654">
    <property type="term" value="C:nucleoplasm"/>
    <property type="evidence" value="ECO:0007669"/>
    <property type="project" value="UniProtKB-SubCell"/>
</dbReference>
<dbReference type="Pfam" id="PF05485">
    <property type="entry name" value="THAP"/>
    <property type="match status" value="1"/>
</dbReference>
<evidence type="ECO:0000259" key="7">
    <source>
        <dbReference type="PROSITE" id="PS50950"/>
    </source>
</evidence>
<dbReference type="EMBL" id="JBHFQA010000006">
    <property type="protein sequence ID" value="KAL2096931.1"/>
    <property type="molecule type" value="Genomic_DNA"/>
</dbReference>
<comment type="subcellular location">
    <subcellularLocation>
        <location evidence="6">Nucleus</location>
        <location evidence="6">Nucleoplasm</location>
    </subcellularLocation>
</comment>
<dbReference type="Gene3D" id="1.10.533.10">
    <property type="entry name" value="Death Domain, Fas"/>
    <property type="match status" value="1"/>
</dbReference>
<comment type="caution">
    <text evidence="8">The sequence shown here is derived from an EMBL/GenBank/DDBJ whole genome shotgun (WGS) entry which is preliminary data.</text>
</comment>
<dbReference type="Pfam" id="PF02758">
    <property type="entry name" value="PYRIN"/>
    <property type="match status" value="1"/>
</dbReference>
<name>A0ABD1KD45_9TELE</name>
<keyword evidence="6" id="KW-0539">Nucleus</keyword>
<comment type="function">
    <text evidence="6">DNA-binding transcription regulator that regulates endothelial cell proliferation and G1/S cell-cycle progression. Specifically binds the 5'-[AT]NTNN[GT]GGCA[AGT]-3' core DNA sequence and acts by modulating expression of pRB-E2F cell-cycle target genes.</text>
</comment>
<evidence type="ECO:0000256" key="6">
    <source>
        <dbReference type="RuleBase" id="RU369073"/>
    </source>
</evidence>
<dbReference type="Proteomes" id="UP001591681">
    <property type="component" value="Unassembled WGS sequence"/>
</dbReference>
<evidence type="ECO:0000256" key="3">
    <source>
        <dbReference type="ARBA" id="ARBA00022833"/>
    </source>
</evidence>
<dbReference type="GO" id="GO:0003700">
    <property type="term" value="F:DNA-binding transcription factor activity"/>
    <property type="evidence" value="ECO:0007669"/>
    <property type="project" value="UniProtKB-UniRule"/>
</dbReference>
<dbReference type="PANTHER" id="PTHR46600:SF11">
    <property type="entry name" value="THAP DOMAIN-CONTAINING PROTEIN 10"/>
    <property type="match status" value="1"/>
</dbReference>
<keyword evidence="4 5" id="KW-0238">DNA-binding</keyword>
<keyword evidence="6" id="KW-0131">Cell cycle</keyword>
<dbReference type="PROSITE" id="PS50950">
    <property type="entry name" value="ZF_THAP"/>
    <property type="match status" value="1"/>
</dbReference>
<dbReference type="GO" id="GO:0043565">
    <property type="term" value="F:sequence-specific DNA binding"/>
    <property type="evidence" value="ECO:0007669"/>
    <property type="project" value="UniProtKB-UniRule"/>
</dbReference>
<evidence type="ECO:0000256" key="5">
    <source>
        <dbReference type="PROSITE-ProRule" id="PRU00309"/>
    </source>
</evidence>
<keyword evidence="9" id="KW-1185">Reference proteome</keyword>
<dbReference type="InterPro" id="IPR004020">
    <property type="entry name" value="DAPIN"/>
</dbReference>
<dbReference type="InterPro" id="IPR011029">
    <property type="entry name" value="DEATH-like_dom_sf"/>
</dbReference>
<keyword evidence="6" id="KW-0804">Transcription</keyword>
<keyword evidence="6" id="KW-0805">Transcription regulation</keyword>
<dbReference type="GO" id="GO:0001935">
    <property type="term" value="P:endothelial cell proliferation"/>
    <property type="evidence" value="ECO:0007669"/>
    <property type="project" value="UniProtKB-UniRule"/>
</dbReference>
<dbReference type="GO" id="GO:0008270">
    <property type="term" value="F:zinc ion binding"/>
    <property type="evidence" value="ECO:0007669"/>
    <property type="project" value="UniProtKB-KW"/>
</dbReference>
<evidence type="ECO:0000313" key="9">
    <source>
        <dbReference type="Proteomes" id="UP001591681"/>
    </source>
</evidence>
<sequence length="265" mass="30080">MSGCCVVGCQNRYAHGLALKFYRIPRAKGPFNTNRRKLWLQAIKRVGWTEETINNARVCSAHFISGEVSMDIDSPDFVPSVFAYTAQREDPQSKLDGFHCKRRRDESTMSKLSKQDAVDAALKEVLRNTLDNFTGADFRRFKHHLRDLGQIPWRQLGNANTDDTVDLLVQLYTSGAGGIMLSILQKMNHNQLAKDLERDLGKCNYVCYDDTWGAFLEQLRRLAFYYSSTLEVSTMVVAKPDRFSKHSYFGRTIIEGTSIVGTTTS</sequence>
<keyword evidence="3" id="KW-0862">Zinc</keyword>
<feature type="domain" description="THAP-type" evidence="7">
    <location>
        <begin position="1"/>
        <end position="82"/>
    </location>
</feature>
<evidence type="ECO:0000256" key="2">
    <source>
        <dbReference type="ARBA" id="ARBA00022771"/>
    </source>
</evidence>
<dbReference type="InterPro" id="IPR026516">
    <property type="entry name" value="THAP1/10"/>
</dbReference>
<dbReference type="PANTHER" id="PTHR46600">
    <property type="entry name" value="THAP DOMAIN-CONTAINING"/>
    <property type="match status" value="1"/>
</dbReference>
<dbReference type="AlphaFoldDB" id="A0ABD1KD45"/>
<gene>
    <name evidence="8" type="ORF">ACEWY4_006138</name>
</gene>
<organism evidence="8 9">
    <name type="scientific">Coilia grayii</name>
    <name type="common">Gray's grenadier anchovy</name>
    <dbReference type="NCBI Taxonomy" id="363190"/>
    <lineage>
        <taxon>Eukaryota</taxon>
        <taxon>Metazoa</taxon>
        <taxon>Chordata</taxon>
        <taxon>Craniata</taxon>
        <taxon>Vertebrata</taxon>
        <taxon>Euteleostomi</taxon>
        <taxon>Actinopterygii</taxon>
        <taxon>Neopterygii</taxon>
        <taxon>Teleostei</taxon>
        <taxon>Clupei</taxon>
        <taxon>Clupeiformes</taxon>
        <taxon>Clupeoidei</taxon>
        <taxon>Engraulidae</taxon>
        <taxon>Coilinae</taxon>
        <taxon>Coilia</taxon>
    </lineage>
</organism>
<reference evidence="8 9" key="1">
    <citation type="submission" date="2024-09" db="EMBL/GenBank/DDBJ databases">
        <title>A chromosome-level genome assembly of Gray's grenadier anchovy, Coilia grayii.</title>
        <authorList>
            <person name="Fu Z."/>
        </authorList>
    </citation>
    <scope>NUCLEOTIDE SEQUENCE [LARGE SCALE GENOMIC DNA]</scope>
    <source>
        <strain evidence="8">G4</strain>
        <tissue evidence="8">Muscle</tissue>
    </source>
</reference>
<accession>A0ABD1KD45</accession>
<dbReference type="SUPFAM" id="SSF57716">
    <property type="entry name" value="Glucocorticoid receptor-like (DNA-binding domain)"/>
    <property type="match status" value="1"/>
</dbReference>
<dbReference type="SMART" id="SM01289">
    <property type="entry name" value="PYRIN"/>
    <property type="match status" value="1"/>
</dbReference>
<keyword evidence="6" id="KW-0175">Coiled coil</keyword>
<evidence type="ECO:0000256" key="1">
    <source>
        <dbReference type="ARBA" id="ARBA00022723"/>
    </source>
</evidence>
<evidence type="ECO:0000313" key="8">
    <source>
        <dbReference type="EMBL" id="KAL2096931.1"/>
    </source>
</evidence>
<keyword evidence="2 5" id="KW-0863">Zinc-finger</keyword>
<proteinExistence type="inferred from homology"/>
<evidence type="ECO:0000256" key="4">
    <source>
        <dbReference type="ARBA" id="ARBA00023125"/>
    </source>
</evidence>
<keyword evidence="1" id="KW-0479">Metal-binding</keyword>
<dbReference type="SUPFAM" id="SSF47986">
    <property type="entry name" value="DEATH domain"/>
    <property type="match status" value="1"/>
</dbReference>
<dbReference type="SMART" id="SM00980">
    <property type="entry name" value="THAP"/>
    <property type="match status" value="1"/>
</dbReference>
<comment type="similarity">
    <text evidence="6">Belongs to the THAP1 family.</text>
</comment>